<evidence type="ECO:0000313" key="2">
    <source>
        <dbReference type="EMBL" id="GAD44753.1"/>
    </source>
</evidence>
<dbReference type="Gene3D" id="2.60.40.10">
    <property type="entry name" value="Immunoglobulins"/>
    <property type="match status" value="1"/>
</dbReference>
<dbReference type="InterPro" id="IPR013783">
    <property type="entry name" value="Ig-like_fold"/>
</dbReference>
<dbReference type="AlphaFoldDB" id="U2ZQF7"/>
<dbReference type="EMBL" id="BASX01000009">
    <property type="protein sequence ID" value="GAD44753.1"/>
    <property type="molecule type" value="Genomic_DNA"/>
</dbReference>
<dbReference type="InterPro" id="IPR008966">
    <property type="entry name" value="Adhesion_dom_sf"/>
</dbReference>
<protein>
    <recommendedName>
        <fullName evidence="1">SpaA-like prealbumin fold domain-containing protein</fullName>
    </recommendedName>
</protein>
<accession>U2ZQF7</accession>
<gene>
    <name evidence="2" type="ORF">ANG5_1281</name>
</gene>
<evidence type="ECO:0000259" key="1">
    <source>
        <dbReference type="Pfam" id="PF17802"/>
    </source>
</evidence>
<name>U2ZQF7_STRCV</name>
<sequence length="258" mass="29255">MDFEGGRQVKKTDLTKSGSYKTDKIISYHISINQSGKEISDAKVTDILSTPKISYIKNSFKIKKGKWVIVNNRWVLKNKINVTEQFTINFISDSQFSVDLGHIKAVEGYRINYKAKANYNLQNGEIVENIVSLWSSKIKIINSIVKTTYREAGGNAEGYVYSITLHKKDEVSGMPLTGAIFRVIRDRNGTTVGEFTTDSAGEVTSLNLLKDTYKIKEIKAQAGYQLFKRKFKITPDKFNNEKTYDLEVLNKRGLVEVN</sequence>
<evidence type="ECO:0000313" key="3">
    <source>
        <dbReference type="Proteomes" id="UP000016985"/>
    </source>
</evidence>
<dbReference type="SUPFAM" id="SSF49478">
    <property type="entry name" value="Cna protein B-type domain"/>
    <property type="match status" value="1"/>
</dbReference>
<proteinExistence type="predicted"/>
<dbReference type="Pfam" id="PF17802">
    <property type="entry name" value="SpaA"/>
    <property type="match status" value="1"/>
</dbReference>
<dbReference type="Proteomes" id="UP000016985">
    <property type="component" value="Unassembled WGS sequence"/>
</dbReference>
<keyword evidence="3" id="KW-1185">Reference proteome</keyword>
<dbReference type="InterPro" id="IPR041033">
    <property type="entry name" value="SpaA_PFL_dom_1"/>
</dbReference>
<feature type="domain" description="SpaA-like prealbumin fold" evidence="1">
    <location>
        <begin position="162"/>
        <end position="238"/>
    </location>
</feature>
<organism evidence="2 3">
    <name type="scientific">Streptococcus constellatus subsp. pharyngis SK1060 = CCUG 46377</name>
    <dbReference type="NCBI Taxonomy" id="1035184"/>
    <lineage>
        <taxon>Bacteria</taxon>
        <taxon>Bacillati</taxon>
        <taxon>Bacillota</taxon>
        <taxon>Bacilli</taxon>
        <taxon>Lactobacillales</taxon>
        <taxon>Streptococcaceae</taxon>
        <taxon>Streptococcus</taxon>
        <taxon>Streptococcus anginosus group</taxon>
    </lineage>
</organism>
<dbReference type="SUPFAM" id="SSF49401">
    <property type="entry name" value="Bacterial adhesins"/>
    <property type="match status" value="1"/>
</dbReference>
<reference evidence="2 3" key="1">
    <citation type="submission" date="2013-09" db="EMBL/GenBank/DDBJ databases">
        <title>Genome Sequences of seven clinical isolates and type strains of anginosus group streptococci.</title>
        <authorList>
            <person name="Maruyama F."/>
            <person name="Sakurai A."/>
            <person name="Ogura Y."/>
            <person name="Homma H."/>
            <person name="Takahashi N."/>
            <person name="Ohtsubo Y."/>
            <person name="Hoshino T."/>
            <person name="Okahashi N."/>
            <person name="Nakagawa I."/>
            <person name="Kimura S."/>
            <person name="Fujiwara T."/>
            <person name="Hayashi T."/>
            <person name="Shintani S."/>
        </authorList>
    </citation>
    <scope>NUCLEOTIDE SEQUENCE [LARGE SCALE GENOMIC DNA]</scope>
    <source>
        <strain evidence="3">CCUG46377</strain>
    </source>
</reference>
<comment type="caution">
    <text evidence="2">The sequence shown here is derived from an EMBL/GenBank/DDBJ whole genome shotgun (WGS) entry which is preliminary data.</text>
</comment>